<gene>
    <name evidence="2" type="ORF">ECPE_LOCUS17902</name>
</gene>
<sequence length="80" mass="8560">MSMGPLAAASNCRRCPVLSRRPRLHAANRGSSSSQGCCTKSPTRGTRSCRGKNVGGFPPKFLVGTHAARHTSILRVLHFV</sequence>
<dbReference type="AlphaFoldDB" id="A0A183BFB7"/>
<dbReference type="Proteomes" id="UP000272942">
    <property type="component" value="Unassembled WGS sequence"/>
</dbReference>
<protein>
    <submittedName>
        <fullName evidence="4">Secreted protein</fullName>
    </submittedName>
</protein>
<feature type="compositionally biased region" description="Polar residues" evidence="1">
    <location>
        <begin position="29"/>
        <end position="46"/>
    </location>
</feature>
<evidence type="ECO:0000313" key="4">
    <source>
        <dbReference type="WBParaSite" id="ECPE_0001794701-mRNA-1"/>
    </source>
</evidence>
<proteinExistence type="predicted"/>
<evidence type="ECO:0000313" key="3">
    <source>
        <dbReference type="Proteomes" id="UP000272942"/>
    </source>
</evidence>
<accession>A0A183BFB7</accession>
<reference evidence="2 3" key="2">
    <citation type="submission" date="2018-11" db="EMBL/GenBank/DDBJ databases">
        <authorList>
            <consortium name="Pathogen Informatics"/>
        </authorList>
    </citation>
    <scope>NUCLEOTIDE SEQUENCE [LARGE SCALE GENOMIC DNA]</scope>
    <source>
        <strain evidence="2 3">Egypt</strain>
    </source>
</reference>
<dbReference type="WBParaSite" id="ECPE_0001794701-mRNA-1">
    <property type="protein sequence ID" value="ECPE_0001794701-mRNA-1"/>
    <property type="gene ID" value="ECPE_0001794701"/>
</dbReference>
<keyword evidence="3" id="KW-1185">Reference proteome</keyword>
<name>A0A183BFB7_9TREM</name>
<feature type="region of interest" description="Disordered" evidence="1">
    <location>
        <begin position="23"/>
        <end position="53"/>
    </location>
</feature>
<evidence type="ECO:0000313" key="2">
    <source>
        <dbReference type="EMBL" id="VDP95254.1"/>
    </source>
</evidence>
<reference evidence="4" key="1">
    <citation type="submission" date="2016-06" db="UniProtKB">
        <authorList>
            <consortium name="WormBaseParasite"/>
        </authorList>
    </citation>
    <scope>IDENTIFICATION</scope>
</reference>
<dbReference type="EMBL" id="UZAN01072640">
    <property type="protein sequence ID" value="VDP95254.1"/>
    <property type="molecule type" value="Genomic_DNA"/>
</dbReference>
<evidence type="ECO:0000256" key="1">
    <source>
        <dbReference type="SAM" id="MobiDB-lite"/>
    </source>
</evidence>
<organism evidence="4">
    <name type="scientific">Echinostoma caproni</name>
    <dbReference type="NCBI Taxonomy" id="27848"/>
    <lineage>
        <taxon>Eukaryota</taxon>
        <taxon>Metazoa</taxon>
        <taxon>Spiralia</taxon>
        <taxon>Lophotrochozoa</taxon>
        <taxon>Platyhelminthes</taxon>
        <taxon>Trematoda</taxon>
        <taxon>Digenea</taxon>
        <taxon>Plagiorchiida</taxon>
        <taxon>Echinostomata</taxon>
        <taxon>Echinostomatoidea</taxon>
        <taxon>Echinostomatidae</taxon>
        <taxon>Echinostoma</taxon>
    </lineage>
</organism>